<feature type="transmembrane region" description="Helical" evidence="12">
    <location>
        <begin position="12"/>
        <end position="30"/>
    </location>
</feature>
<reference evidence="15 16" key="1">
    <citation type="submission" date="2013-07" db="EMBL/GenBank/DDBJ databases">
        <authorList>
            <person name="Weinstock G."/>
            <person name="Sodergren E."/>
            <person name="Wylie T."/>
            <person name="Fulton L."/>
            <person name="Fulton R."/>
            <person name="Fronick C."/>
            <person name="O'Laughlin M."/>
            <person name="Godfrey J."/>
            <person name="Miner T."/>
            <person name="Herter B."/>
            <person name="Appelbaum E."/>
            <person name="Cordes M."/>
            <person name="Lek S."/>
            <person name="Wollam A."/>
            <person name="Pepin K.H."/>
            <person name="Palsikar V.B."/>
            <person name="Mitreva M."/>
            <person name="Wilson R.K."/>
        </authorList>
    </citation>
    <scope>NUCLEOTIDE SEQUENCE [LARGE SCALE GENOMIC DNA]</scope>
    <source>
        <strain evidence="15 16">ATCC 14940</strain>
    </source>
</reference>
<dbReference type="HAMAP" id="MF_01398">
    <property type="entry name" value="ATP_synth_b_bprime"/>
    <property type="match status" value="1"/>
</dbReference>
<evidence type="ECO:0000256" key="1">
    <source>
        <dbReference type="ARBA" id="ARBA00005513"/>
    </source>
</evidence>
<keyword evidence="6 12" id="KW-1133">Transmembrane helix</keyword>
<dbReference type="AlphaFoldDB" id="A0ABC9U0X9"/>
<evidence type="ECO:0000256" key="8">
    <source>
        <dbReference type="ARBA" id="ARBA00023136"/>
    </source>
</evidence>
<keyword evidence="4 12" id="KW-0812">Transmembrane</keyword>
<evidence type="ECO:0000256" key="14">
    <source>
        <dbReference type="SAM" id="Coils"/>
    </source>
</evidence>
<evidence type="ECO:0000256" key="7">
    <source>
        <dbReference type="ARBA" id="ARBA00023065"/>
    </source>
</evidence>
<evidence type="ECO:0000256" key="4">
    <source>
        <dbReference type="ARBA" id="ARBA00022692"/>
    </source>
</evidence>
<evidence type="ECO:0000313" key="16">
    <source>
        <dbReference type="Proteomes" id="UP000016491"/>
    </source>
</evidence>
<dbReference type="InterPro" id="IPR005864">
    <property type="entry name" value="ATP_synth_F0_bsu_bac"/>
</dbReference>
<keyword evidence="2 12" id="KW-0813">Transport</keyword>
<dbReference type="NCBIfam" id="TIGR01144">
    <property type="entry name" value="ATP_synt_b"/>
    <property type="match status" value="1"/>
</dbReference>
<protein>
    <recommendedName>
        <fullName evidence="12">ATP synthase subunit b</fullName>
    </recommendedName>
    <alternativeName>
        <fullName evidence="12">ATP synthase F(0) sector subunit b</fullName>
    </alternativeName>
    <alternativeName>
        <fullName evidence="12">ATPase subunit I</fullName>
    </alternativeName>
    <alternativeName>
        <fullName evidence="12">F-type ATPase subunit b</fullName>
        <shortName evidence="12">F-ATPase subunit b</shortName>
    </alternativeName>
</protein>
<gene>
    <name evidence="12" type="primary">atpF</name>
    <name evidence="15" type="ORF">CLOSYM_01110</name>
</gene>
<dbReference type="SUPFAM" id="SSF81573">
    <property type="entry name" value="F1F0 ATP synthase subunit B, membrane domain"/>
    <property type="match status" value="1"/>
</dbReference>
<dbReference type="CDD" id="cd06503">
    <property type="entry name" value="ATP-synt_Fo_b"/>
    <property type="match status" value="1"/>
</dbReference>
<evidence type="ECO:0000256" key="13">
    <source>
        <dbReference type="RuleBase" id="RU003848"/>
    </source>
</evidence>
<dbReference type="InterPro" id="IPR028987">
    <property type="entry name" value="ATP_synth_B-like_membr_sf"/>
</dbReference>
<evidence type="ECO:0000256" key="9">
    <source>
        <dbReference type="ARBA" id="ARBA00023310"/>
    </source>
</evidence>
<keyword evidence="7 12" id="KW-0406">Ion transport</keyword>
<dbReference type="PANTHER" id="PTHR33445:SF2">
    <property type="entry name" value="ATP SYNTHASE SUBUNIT B', CHLOROPLASTIC"/>
    <property type="match status" value="1"/>
</dbReference>
<comment type="function">
    <text evidence="10 12">F(1)F(0) ATP synthase produces ATP from ADP in the presence of a proton or sodium gradient. F-type ATPases consist of two structural domains, F(1) containing the extramembraneous catalytic core and F(0) containing the membrane proton channel, linked together by a central stalk and a peripheral stalk. During catalysis, ATP synthesis in the catalytic domain of F(1) is coupled via a rotary mechanism of the central stalk subunits to proton translocation.</text>
</comment>
<keyword evidence="14" id="KW-0175">Coiled coil</keyword>
<evidence type="ECO:0000313" key="15">
    <source>
        <dbReference type="EMBL" id="ERI79089.1"/>
    </source>
</evidence>
<proteinExistence type="inferred from homology"/>
<keyword evidence="9 12" id="KW-0066">ATP synthesis</keyword>
<evidence type="ECO:0000256" key="2">
    <source>
        <dbReference type="ARBA" id="ARBA00022448"/>
    </source>
</evidence>
<evidence type="ECO:0000256" key="12">
    <source>
        <dbReference type="HAMAP-Rule" id="MF_01398"/>
    </source>
</evidence>
<keyword evidence="8 12" id="KW-0472">Membrane</keyword>
<dbReference type="EMBL" id="AWSU01000091">
    <property type="protein sequence ID" value="ERI79089.1"/>
    <property type="molecule type" value="Genomic_DNA"/>
</dbReference>
<dbReference type="GO" id="GO:0045259">
    <property type="term" value="C:proton-transporting ATP synthase complex"/>
    <property type="evidence" value="ECO:0007669"/>
    <property type="project" value="UniProtKB-KW"/>
</dbReference>
<dbReference type="GO" id="GO:0012505">
    <property type="term" value="C:endomembrane system"/>
    <property type="evidence" value="ECO:0007669"/>
    <property type="project" value="UniProtKB-SubCell"/>
</dbReference>
<evidence type="ECO:0000256" key="3">
    <source>
        <dbReference type="ARBA" id="ARBA00022547"/>
    </source>
</evidence>
<feature type="coiled-coil region" evidence="14">
    <location>
        <begin position="51"/>
        <end position="119"/>
    </location>
</feature>
<keyword evidence="5 12" id="KW-0375">Hydrogen ion transport</keyword>
<dbReference type="InterPro" id="IPR002146">
    <property type="entry name" value="ATP_synth_b/b'su_bac/chlpt"/>
</dbReference>
<evidence type="ECO:0000256" key="11">
    <source>
        <dbReference type="ARBA" id="ARBA00037847"/>
    </source>
</evidence>
<accession>A0ABC9U0X9</accession>
<dbReference type="GO" id="GO:0046933">
    <property type="term" value="F:proton-transporting ATP synthase activity, rotational mechanism"/>
    <property type="evidence" value="ECO:0007669"/>
    <property type="project" value="UniProtKB-UniRule"/>
</dbReference>
<organism evidence="15 16">
    <name type="scientific">[Clostridium] symbiosum ATCC 14940</name>
    <dbReference type="NCBI Taxonomy" id="411472"/>
    <lineage>
        <taxon>Bacteria</taxon>
        <taxon>Bacillati</taxon>
        <taxon>Bacillota</taxon>
        <taxon>Clostridia</taxon>
        <taxon>Lachnospirales</taxon>
        <taxon>Lachnospiraceae</taxon>
        <taxon>Otoolea</taxon>
    </lineage>
</organism>
<evidence type="ECO:0000256" key="6">
    <source>
        <dbReference type="ARBA" id="ARBA00022989"/>
    </source>
</evidence>
<keyword evidence="3 12" id="KW-0138">CF(0)</keyword>
<dbReference type="PANTHER" id="PTHR33445">
    <property type="entry name" value="ATP SYNTHASE SUBUNIT B', CHLOROPLASTIC"/>
    <property type="match status" value="1"/>
</dbReference>
<evidence type="ECO:0000256" key="10">
    <source>
        <dbReference type="ARBA" id="ARBA00025198"/>
    </source>
</evidence>
<dbReference type="Pfam" id="PF00430">
    <property type="entry name" value="ATP-synt_B"/>
    <property type="match status" value="1"/>
</dbReference>
<sequence>MGEVLQLNWNLVFEIINLIILCLLLKKFLIKPVTAVMDRRQAMISDGLSNARNSEAQADELKNRYEAALRDARNESGRLIEEAKKRAQEESDRILKEAGDQAADIMRKAEKNIENEREKTMADLQSRIAELAVSAARKMTGDTGHGSEDSLLYDRFLKEAEGHETDIR</sequence>
<dbReference type="Proteomes" id="UP000016491">
    <property type="component" value="Unassembled WGS sequence"/>
</dbReference>
<dbReference type="InterPro" id="IPR050059">
    <property type="entry name" value="ATP_synthase_B_chain"/>
</dbReference>
<dbReference type="Gene3D" id="6.10.250.1580">
    <property type="match status" value="1"/>
</dbReference>
<comment type="function">
    <text evidence="12">Component of the F(0) channel, it forms part of the peripheral stalk, linking F(1) to F(0).</text>
</comment>
<comment type="subcellular location">
    <subcellularLocation>
        <location evidence="12">Cell membrane</location>
        <topology evidence="12">Single-pass membrane protein</topology>
    </subcellularLocation>
    <subcellularLocation>
        <location evidence="11">Endomembrane system</location>
        <topology evidence="11">Single-pass membrane protein</topology>
    </subcellularLocation>
</comment>
<comment type="similarity">
    <text evidence="1 12 13">Belongs to the ATPase B chain family.</text>
</comment>
<dbReference type="GO" id="GO:0005886">
    <property type="term" value="C:plasma membrane"/>
    <property type="evidence" value="ECO:0007669"/>
    <property type="project" value="UniProtKB-SubCell"/>
</dbReference>
<comment type="caution">
    <text evidence="15">The sequence shown here is derived from an EMBL/GenBank/DDBJ whole genome shotgun (WGS) entry which is preliminary data.</text>
</comment>
<evidence type="ECO:0000256" key="5">
    <source>
        <dbReference type="ARBA" id="ARBA00022781"/>
    </source>
</evidence>
<name>A0ABC9U0X9_CLOSY</name>
<keyword evidence="12" id="KW-1003">Cell membrane</keyword>
<comment type="subunit">
    <text evidence="12">F-type ATPases have 2 components, F(1) - the catalytic core - and F(0) - the membrane proton channel. F(1) has five subunits: alpha(3), beta(3), gamma(1), delta(1), epsilon(1). F(0) has three main subunits: a(1), b(2) and c(10-14). The alpha and beta chains form an alternating ring which encloses part of the gamma chain. F(1) is attached to F(0) by a central stalk formed by the gamma and epsilon chains, while a peripheral stalk is formed by the delta and b chains.</text>
</comment>